<reference evidence="1 2" key="1">
    <citation type="journal article" date="2016" name="Front. Microbiol.">
        <title>Genomic Resource of Rice Seed Associated Bacteria.</title>
        <authorList>
            <person name="Midha S."/>
            <person name="Bansal K."/>
            <person name="Sharma S."/>
            <person name="Kumar N."/>
            <person name="Patil P.P."/>
            <person name="Chaudhry V."/>
            <person name="Patil P.B."/>
        </authorList>
    </citation>
    <scope>NUCLEOTIDE SEQUENCE [LARGE SCALE GENOMIC DNA]</scope>
    <source>
        <strain evidence="1 2">NS365</strain>
    </source>
</reference>
<dbReference type="RefSeq" id="WP_058599309.1">
    <property type="nucleotide sequence ID" value="NZ_LDQA01000014.1"/>
</dbReference>
<name>A0A175RTZ4_9HYPH</name>
<evidence type="ECO:0000313" key="2">
    <source>
        <dbReference type="Proteomes" id="UP000078529"/>
    </source>
</evidence>
<dbReference type="EMBL" id="LDQA01000014">
    <property type="protein sequence ID" value="KTR06913.1"/>
    <property type="molecule type" value="Genomic_DNA"/>
</dbReference>
<dbReference type="Proteomes" id="UP000078529">
    <property type="component" value="Unassembled WGS sequence"/>
</dbReference>
<evidence type="ECO:0000313" key="1">
    <source>
        <dbReference type="EMBL" id="KTR06913.1"/>
    </source>
</evidence>
<proteinExistence type="predicted"/>
<organism evidence="1 2">
    <name type="scientific">Aureimonas ureilytica</name>
    <dbReference type="NCBI Taxonomy" id="401562"/>
    <lineage>
        <taxon>Bacteria</taxon>
        <taxon>Pseudomonadati</taxon>
        <taxon>Pseudomonadota</taxon>
        <taxon>Alphaproteobacteria</taxon>
        <taxon>Hyphomicrobiales</taxon>
        <taxon>Aurantimonadaceae</taxon>
        <taxon>Aureimonas</taxon>
    </lineage>
</organism>
<sequence>MSKLAERITDLSLKDDLEEAIDDALRVTGGNSRAAIGALILGQRNLQEAYAARISAGYVKRKPS</sequence>
<dbReference type="AlphaFoldDB" id="A0A175RTZ4"/>
<comment type="caution">
    <text evidence="1">The sequence shown here is derived from an EMBL/GenBank/DDBJ whole genome shotgun (WGS) entry which is preliminary data.</text>
</comment>
<gene>
    <name evidence="1" type="ORF">NS365_05635</name>
</gene>
<protein>
    <submittedName>
        <fullName evidence="1">Uncharacterized protein</fullName>
    </submittedName>
</protein>
<accession>A0A175RTZ4</accession>
<keyword evidence="2" id="KW-1185">Reference proteome</keyword>